<dbReference type="EMBL" id="HBUF01367902">
    <property type="protein sequence ID" value="CAG6724558.1"/>
    <property type="molecule type" value="Transcribed_RNA"/>
</dbReference>
<evidence type="ECO:0000256" key="1">
    <source>
        <dbReference type="SAM" id="Phobius"/>
    </source>
</evidence>
<proteinExistence type="predicted"/>
<keyword evidence="1" id="KW-1133">Transmembrane helix</keyword>
<dbReference type="AlphaFoldDB" id="A0A8D8VFC1"/>
<organism evidence="2">
    <name type="scientific">Cacopsylla melanoneura</name>
    <dbReference type="NCBI Taxonomy" id="428564"/>
    <lineage>
        <taxon>Eukaryota</taxon>
        <taxon>Metazoa</taxon>
        <taxon>Ecdysozoa</taxon>
        <taxon>Arthropoda</taxon>
        <taxon>Hexapoda</taxon>
        <taxon>Insecta</taxon>
        <taxon>Pterygota</taxon>
        <taxon>Neoptera</taxon>
        <taxon>Paraneoptera</taxon>
        <taxon>Hemiptera</taxon>
        <taxon>Sternorrhyncha</taxon>
        <taxon>Psylloidea</taxon>
        <taxon>Psyllidae</taxon>
        <taxon>Psyllinae</taxon>
        <taxon>Cacopsylla</taxon>
    </lineage>
</organism>
<name>A0A8D8VFC1_9HEMI</name>
<feature type="transmembrane region" description="Helical" evidence="1">
    <location>
        <begin position="12"/>
        <end position="32"/>
    </location>
</feature>
<keyword evidence="1" id="KW-0812">Transmembrane</keyword>
<sequence length="102" mass="11695">MLFADFCLIRSGWRSYFGQILGLFLFLPLLVWRRIRCTIVRFFTDNRRPNRQTREPAGIISGGHTNWLLGQILLVEIPHHQISGTGDGYQMRVVAGQSFDSG</sequence>
<reference evidence="2" key="1">
    <citation type="submission" date="2021-05" db="EMBL/GenBank/DDBJ databases">
        <authorList>
            <person name="Alioto T."/>
            <person name="Alioto T."/>
            <person name="Gomez Garrido J."/>
        </authorList>
    </citation>
    <scope>NUCLEOTIDE SEQUENCE</scope>
</reference>
<keyword evidence="1" id="KW-0472">Membrane</keyword>
<dbReference type="EMBL" id="HBUF01367900">
    <property type="protein sequence ID" value="CAG6724555.1"/>
    <property type="molecule type" value="Transcribed_RNA"/>
</dbReference>
<evidence type="ECO:0000313" key="2">
    <source>
        <dbReference type="EMBL" id="CAG6724555.1"/>
    </source>
</evidence>
<accession>A0A8D8VFC1</accession>
<protein>
    <submittedName>
        <fullName evidence="2">Uncharacterized protein</fullName>
    </submittedName>
</protein>